<keyword evidence="4 9" id="KW-1133">Transmembrane helix</keyword>
<evidence type="ECO:0000256" key="1">
    <source>
        <dbReference type="ARBA" id="ARBA00004401"/>
    </source>
</evidence>
<evidence type="ECO:0000256" key="8">
    <source>
        <dbReference type="ARBA" id="ARBA00024235"/>
    </source>
</evidence>
<keyword evidence="3 9" id="KW-0812">Transmembrane</keyword>
<dbReference type="GO" id="GO:0005886">
    <property type="term" value="C:plasma membrane"/>
    <property type="evidence" value="ECO:0007669"/>
    <property type="project" value="UniProtKB-SubCell"/>
</dbReference>
<dbReference type="PIRSF" id="PIRSF006170">
    <property type="entry name" value="YfgM"/>
    <property type="match status" value="1"/>
</dbReference>
<evidence type="ECO:0000256" key="9">
    <source>
        <dbReference type="SAM" id="Phobius"/>
    </source>
</evidence>
<name>A0A7W8M6Y3_9BURK</name>
<evidence type="ECO:0000313" key="12">
    <source>
        <dbReference type="Proteomes" id="UP000532440"/>
    </source>
</evidence>
<comment type="caution">
    <text evidence="11">The sequence shown here is derived from an EMBL/GenBank/DDBJ whole genome shotgun (WGS) entry which is preliminary data.</text>
</comment>
<dbReference type="SUPFAM" id="SSF48452">
    <property type="entry name" value="TPR-like"/>
    <property type="match status" value="1"/>
</dbReference>
<evidence type="ECO:0000313" key="11">
    <source>
        <dbReference type="EMBL" id="MBB5270163.1"/>
    </source>
</evidence>
<dbReference type="EMBL" id="JACHGB010000001">
    <property type="protein sequence ID" value="MBB5270163.1"/>
    <property type="molecule type" value="Genomic_DNA"/>
</dbReference>
<proteinExistence type="inferred from homology"/>
<keyword evidence="12" id="KW-1185">Reference proteome</keyword>
<keyword evidence="2" id="KW-1003">Cell membrane</keyword>
<keyword evidence="6" id="KW-0143">Chaperone</keyword>
<organism evidence="11 12">
    <name type="scientific">Quisquiliibacterium transsilvanicum</name>
    <dbReference type="NCBI Taxonomy" id="1549638"/>
    <lineage>
        <taxon>Bacteria</taxon>
        <taxon>Pseudomonadati</taxon>
        <taxon>Pseudomonadota</taxon>
        <taxon>Betaproteobacteria</taxon>
        <taxon>Burkholderiales</taxon>
        <taxon>Burkholderiaceae</taxon>
        <taxon>Quisquiliibacterium</taxon>
    </lineage>
</organism>
<evidence type="ECO:0000256" key="7">
    <source>
        <dbReference type="ARBA" id="ARBA00024197"/>
    </source>
</evidence>
<feature type="transmembrane region" description="Helical" evidence="9">
    <location>
        <begin position="20"/>
        <end position="39"/>
    </location>
</feature>
<dbReference type="InterPro" id="IPR018704">
    <property type="entry name" value="SecYEG/CpoB_TPR"/>
</dbReference>
<dbReference type="PANTHER" id="PTHR38035">
    <property type="entry name" value="UPF0070 PROTEIN YFGM"/>
    <property type="match status" value="1"/>
</dbReference>
<accession>A0A7W8M6Y3</accession>
<dbReference type="GO" id="GO:0044877">
    <property type="term" value="F:protein-containing complex binding"/>
    <property type="evidence" value="ECO:0007669"/>
    <property type="project" value="InterPro"/>
</dbReference>
<dbReference type="InterPro" id="IPR011990">
    <property type="entry name" value="TPR-like_helical_dom_sf"/>
</dbReference>
<reference evidence="11 12" key="1">
    <citation type="submission" date="2020-08" db="EMBL/GenBank/DDBJ databases">
        <title>Genomic Encyclopedia of Type Strains, Phase IV (KMG-IV): sequencing the most valuable type-strain genomes for metagenomic binning, comparative biology and taxonomic classification.</title>
        <authorList>
            <person name="Goeker M."/>
        </authorList>
    </citation>
    <scope>NUCLEOTIDE SEQUENCE [LARGE SCALE GENOMIC DNA]</scope>
    <source>
        <strain evidence="11 12">DSM 29781</strain>
    </source>
</reference>
<evidence type="ECO:0000259" key="10">
    <source>
        <dbReference type="Pfam" id="PF09976"/>
    </source>
</evidence>
<comment type="similarity">
    <text evidence="7">Belongs to the YfgM family.</text>
</comment>
<protein>
    <recommendedName>
        <fullName evidence="8">Ancillary SecYEG translocon subunit</fullName>
    </recommendedName>
</protein>
<comment type="subcellular location">
    <subcellularLocation>
        <location evidence="1">Cell membrane</location>
        <topology evidence="1">Single-pass type II membrane protein</topology>
    </subcellularLocation>
</comment>
<evidence type="ECO:0000256" key="6">
    <source>
        <dbReference type="ARBA" id="ARBA00023186"/>
    </source>
</evidence>
<evidence type="ECO:0000256" key="5">
    <source>
        <dbReference type="ARBA" id="ARBA00023136"/>
    </source>
</evidence>
<dbReference type="InterPro" id="IPR026039">
    <property type="entry name" value="YfgM"/>
</dbReference>
<dbReference type="RefSeq" id="WP_183963343.1">
    <property type="nucleotide sequence ID" value="NZ_BAABEW010000003.1"/>
</dbReference>
<dbReference type="PANTHER" id="PTHR38035:SF1">
    <property type="entry name" value="ANCILLARY SECYEG TRANSLOCON SUBUNIT"/>
    <property type="match status" value="1"/>
</dbReference>
<evidence type="ECO:0000256" key="3">
    <source>
        <dbReference type="ARBA" id="ARBA00022692"/>
    </source>
</evidence>
<evidence type="ECO:0000256" key="4">
    <source>
        <dbReference type="ARBA" id="ARBA00022989"/>
    </source>
</evidence>
<dbReference type="AlphaFoldDB" id="A0A7W8M6Y3"/>
<gene>
    <name evidence="11" type="ORF">HNQ70_000147</name>
</gene>
<dbReference type="Proteomes" id="UP000532440">
    <property type="component" value="Unassembled WGS sequence"/>
</dbReference>
<evidence type="ECO:0000256" key="2">
    <source>
        <dbReference type="ARBA" id="ARBA00022475"/>
    </source>
</evidence>
<dbReference type="Pfam" id="PF09976">
    <property type="entry name" value="TPR_21"/>
    <property type="match status" value="1"/>
</dbReference>
<sequence length="211" mass="22874">MAYDLQEQEQIDELKAFWNRYGNFILTVLTVVLLAIAGYRGWGWYEARQAAAASALYDELRVAAAAKDPAKVGQAAGTLFEDYSRTVYARMGALVAARAHVEAGDLKAAKAPLQWAIDKGGDEFAQMARVRLAGILLDEKAYDEGLKLLPMESAGAYAGAYADRRGDLLLAQGKADEARASWRQALEKLPQRSPLRPLVEVKLDSLGGAGA</sequence>
<feature type="domain" description="Ancillary SecYEG translocon subunit/Cell division coordinator CpoB TPR" evidence="10">
    <location>
        <begin position="15"/>
        <end position="207"/>
    </location>
</feature>
<keyword evidence="5 9" id="KW-0472">Membrane</keyword>
<dbReference type="Gene3D" id="1.25.40.10">
    <property type="entry name" value="Tetratricopeptide repeat domain"/>
    <property type="match status" value="1"/>
</dbReference>